<sequence length="188" mass="21090">MNDLFFSNLVILFAFICEFTTQYNHAYMFPPGSAPVALVKPSCTFDLEFFHPQHLDLPPGHPIVIIPPIMKEIPLTPPFQNFSKLGVVYITLLGLADQLVPHTESWHPLATAVNYLVRIVPIVYMAFQARPASPVGVQSDSGMGRDTNPGLWASGQNYSVNHPSEDDIHSSKQLIPVVQGKFRYRHRH</sequence>
<evidence type="ECO:0000313" key="1">
    <source>
        <dbReference type="EMBL" id="KAJ9071100.1"/>
    </source>
</evidence>
<reference evidence="1" key="1">
    <citation type="submission" date="2022-04" db="EMBL/GenBank/DDBJ databases">
        <title>Genome of the entomopathogenic fungus Entomophthora muscae.</title>
        <authorList>
            <person name="Elya C."/>
            <person name="Lovett B.R."/>
            <person name="Lee E."/>
            <person name="Macias A.M."/>
            <person name="Hajek A.E."/>
            <person name="De Bivort B.L."/>
            <person name="Kasson M.T."/>
            <person name="De Fine Licht H.H."/>
            <person name="Stajich J.E."/>
        </authorList>
    </citation>
    <scope>NUCLEOTIDE SEQUENCE</scope>
    <source>
        <strain evidence="1">Berkeley</strain>
    </source>
</reference>
<comment type="caution">
    <text evidence="1">The sequence shown here is derived from an EMBL/GenBank/DDBJ whole genome shotgun (WGS) entry which is preliminary data.</text>
</comment>
<proteinExistence type="predicted"/>
<dbReference type="Proteomes" id="UP001165960">
    <property type="component" value="Unassembled WGS sequence"/>
</dbReference>
<name>A0ACC2T9D6_9FUNG</name>
<accession>A0ACC2T9D6</accession>
<gene>
    <name evidence="1" type="ORF">DSO57_1000775</name>
</gene>
<protein>
    <submittedName>
        <fullName evidence="1">Uncharacterized protein</fullName>
    </submittedName>
</protein>
<evidence type="ECO:0000313" key="2">
    <source>
        <dbReference type="Proteomes" id="UP001165960"/>
    </source>
</evidence>
<dbReference type="EMBL" id="QTSX02003552">
    <property type="protein sequence ID" value="KAJ9071100.1"/>
    <property type="molecule type" value="Genomic_DNA"/>
</dbReference>
<keyword evidence="2" id="KW-1185">Reference proteome</keyword>
<organism evidence="1 2">
    <name type="scientific">Entomophthora muscae</name>
    <dbReference type="NCBI Taxonomy" id="34485"/>
    <lineage>
        <taxon>Eukaryota</taxon>
        <taxon>Fungi</taxon>
        <taxon>Fungi incertae sedis</taxon>
        <taxon>Zoopagomycota</taxon>
        <taxon>Entomophthoromycotina</taxon>
        <taxon>Entomophthoromycetes</taxon>
        <taxon>Entomophthorales</taxon>
        <taxon>Entomophthoraceae</taxon>
        <taxon>Entomophthora</taxon>
    </lineage>
</organism>